<dbReference type="CDD" id="cd00009">
    <property type="entry name" value="AAA"/>
    <property type="match status" value="1"/>
</dbReference>
<dbReference type="Pfam" id="PF00072">
    <property type="entry name" value="Response_reg"/>
    <property type="match status" value="1"/>
</dbReference>
<dbReference type="InterPro" id="IPR009057">
    <property type="entry name" value="Homeodomain-like_sf"/>
</dbReference>
<dbReference type="Gene3D" id="3.40.50.2300">
    <property type="match status" value="1"/>
</dbReference>
<dbReference type="OrthoDB" id="5506131at2"/>
<dbReference type="GO" id="GO:0000160">
    <property type="term" value="P:phosphorelay signal transduction system"/>
    <property type="evidence" value="ECO:0007669"/>
    <property type="project" value="UniProtKB-KW"/>
</dbReference>
<dbReference type="SUPFAM" id="SSF52540">
    <property type="entry name" value="P-loop containing nucleoside triphosphate hydrolases"/>
    <property type="match status" value="1"/>
</dbReference>
<dbReference type="InterPro" id="IPR003593">
    <property type="entry name" value="AAA+_ATPase"/>
</dbReference>
<dbReference type="SMART" id="SM00448">
    <property type="entry name" value="REC"/>
    <property type="match status" value="1"/>
</dbReference>
<evidence type="ECO:0000256" key="4">
    <source>
        <dbReference type="ARBA" id="ARBA00023012"/>
    </source>
</evidence>
<comment type="caution">
    <text evidence="10">The sequence shown here is derived from an EMBL/GenBank/DDBJ whole genome shotgun (WGS) entry which is preliminary data.</text>
</comment>
<dbReference type="EMBL" id="JACU01000010">
    <property type="protein sequence ID" value="KMS51938.1"/>
    <property type="molecule type" value="Genomic_DNA"/>
</dbReference>
<reference evidence="10 11" key="1">
    <citation type="journal article" date="2015" name="G3 (Bethesda)">
        <title>Insights into Ongoing Evolution of the Hexachlorocyclohexane Catabolic Pathway from Comparative Genomics of Ten Sphingomonadaceae Strains.</title>
        <authorList>
            <person name="Pearce S.L."/>
            <person name="Oakeshott J.G."/>
            <person name="Pandey G."/>
        </authorList>
    </citation>
    <scope>NUCLEOTIDE SEQUENCE [LARGE SCALE GENOMIC DNA]</scope>
    <source>
        <strain evidence="10 11">LL02</strain>
    </source>
</reference>
<evidence type="ECO:0000256" key="3">
    <source>
        <dbReference type="ARBA" id="ARBA00022840"/>
    </source>
</evidence>
<evidence type="ECO:0000256" key="1">
    <source>
        <dbReference type="ARBA" id="ARBA00022553"/>
    </source>
</evidence>
<organism evidence="10 11">
    <name type="scientific">Novosphingobium barchaimii LL02</name>
    <dbReference type="NCBI Taxonomy" id="1114963"/>
    <lineage>
        <taxon>Bacteria</taxon>
        <taxon>Pseudomonadati</taxon>
        <taxon>Pseudomonadota</taxon>
        <taxon>Alphaproteobacteria</taxon>
        <taxon>Sphingomonadales</taxon>
        <taxon>Sphingomonadaceae</taxon>
        <taxon>Novosphingobium</taxon>
    </lineage>
</organism>
<dbReference type="GO" id="GO:0006355">
    <property type="term" value="P:regulation of DNA-templated transcription"/>
    <property type="evidence" value="ECO:0007669"/>
    <property type="project" value="InterPro"/>
</dbReference>
<dbReference type="InterPro" id="IPR002078">
    <property type="entry name" value="Sigma_54_int"/>
</dbReference>
<dbReference type="PROSITE" id="PS50045">
    <property type="entry name" value="SIGMA54_INTERACT_4"/>
    <property type="match status" value="1"/>
</dbReference>
<dbReference type="Gene3D" id="1.10.8.60">
    <property type="match status" value="1"/>
</dbReference>
<feature type="modified residue" description="4-aspartylphosphate" evidence="7">
    <location>
        <position position="59"/>
    </location>
</feature>
<keyword evidence="2" id="KW-0547">Nucleotide-binding</keyword>
<dbReference type="InterPro" id="IPR027417">
    <property type="entry name" value="P-loop_NTPase"/>
</dbReference>
<dbReference type="SUPFAM" id="SSF46689">
    <property type="entry name" value="Homeodomain-like"/>
    <property type="match status" value="1"/>
</dbReference>
<dbReference type="SMART" id="SM00382">
    <property type="entry name" value="AAA"/>
    <property type="match status" value="1"/>
</dbReference>
<evidence type="ECO:0000313" key="10">
    <source>
        <dbReference type="EMBL" id="KMS51938.1"/>
    </source>
</evidence>
<evidence type="ECO:0000313" key="11">
    <source>
        <dbReference type="Proteomes" id="UP000052268"/>
    </source>
</evidence>
<feature type="domain" description="Response regulatory" evidence="9">
    <location>
        <begin position="10"/>
        <end position="124"/>
    </location>
</feature>
<dbReference type="Pfam" id="PF02954">
    <property type="entry name" value="HTH_8"/>
    <property type="match status" value="1"/>
</dbReference>
<dbReference type="CDD" id="cd17549">
    <property type="entry name" value="REC_DctD-like"/>
    <property type="match status" value="1"/>
</dbReference>
<dbReference type="PRINTS" id="PR01590">
    <property type="entry name" value="HTHFIS"/>
</dbReference>
<protein>
    <submittedName>
        <fullName evidence="10">Fis family transcriptional regulator</fullName>
    </submittedName>
</protein>
<evidence type="ECO:0000256" key="2">
    <source>
        <dbReference type="ARBA" id="ARBA00022741"/>
    </source>
</evidence>
<dbReference type="InterPro" id="IPR011006">
    <property type="entry name" value="CheY-like_superfamily"/>
</dbReference>
<keyword evidence="11" id="KW-1185">Reference proteome</keyword>
<dbReference type="AlphaFoldDB" id="A0A0J7XLF6"/>
<evidence type="ECO:0000256" key="7">
    <source>
        <dbReference type="PROSITE-ProRule" id="PRU00169"/>
    </source>
</evidence>
<accession>A0A0J7XLF6</accession>
<dbReference type="SUPFAM" id="SSF52172">
    <property type="entry name" value="CheY-like"/>
    <property type="match status" value="1"/>
</dbReference>
<sequence length="442" mass="48607">MIDPLPEIRCIALIDDDADVRDAMRQTLMLAGYEVMAFHDPRDALKAIDADFRGIVVSDVRMPHMSGIELFRAITALDAELPVILVTGHGDVPMAIDALKAGAWDFLTKPFDPDGLVASIGRASEKRALVLENRVLRRMVSEPTSPLIGNFPAIVRLRATIESLAATDIDVLIEGETGTGKELVARMIHKRSLRSRQRFVTIPCGAVPDALAGSMLHGGRSGHGPVDGKLLQAHDGTLFLDDVDQAGDALQANLVQFMEDRVVLPEGAREPQPVDLRVIACIRENAAETQVQPALLYRLAAIRLRIPPLRERREDVPLIFAHLVDAAAARLRRDVPTLGKQTWRHLVDHDWPGNVRELAHFAERVILGLEDEVSVAGAPLPLNEQVDAFERSVMVAAIRAAGGNISKAMLSLGLARKTFYYKVGRHGIDLNEIRRRLAERAY</sequence>
<keyword evidence="3" id="KW-0067">ATP-binding</keyword>
<evidence type="ECO:0000256" key="5">
    <source>
        <dbReference type="ARBA" id="ARBA00023015"/>
    </source>
</evidence>
<dbReference type="PROSITE" id="PS00688">
    <property type="entry name" value="SIGMA54_INTERACT_3"/>
    <property type="match status" value="1"/>
</dbReference>
<dbReference type="PANTHER" id="PTHR32071:SF57">
    <property type="entry name" value="C4-DICARBOXYLATE TRANSPORT TRANSCRIPTIONAL REGULATORY PROTEIN DCTD"/>
    <property type="match status" value="1"/>
</dbReference>
<dbReference type="GO" id="GO:0005524">
    <property type="term" value="F:ATP binding"/>
    <property type="evidence" value="ECO:0007669"/>
    <property type="project" value="UniProtKB-KW"/>
</dbReference>
<keyword evidence="1 7" id="KW-0597">Phosphoprotein</keyword>
<dbReference type="PROSITE" id="PS00675">
    <property type="entry name" value="SIGMA54_INTERACT_1"/>
    <property type="match status" value="1"/>
</dbReference>
<dbReference type="Gene3D" id="3.40.50.300">
    <property type="entry name" value="P-loop containing nucleotide triphosphate hydrolases"/>
    <property type="match status" value="1"/>
</dbReference>
<dbReference type="InterPro" id="IPR058031">
    <property type="entry name" value="AAA_lid_NorR"/>
</dbReference>
<keyword evidence="5" id="KW-0805">Transcription regulation</keyword>
<evidence type="ECO:0000259" key="8">
    <source>
        <dbReference type="PROSITE" id="PS50045"/>
    </source>
</evidence>
<evidence type="ECO:0000259" key="9">
    <source>
        <dbReference type="PROSITE" id="PS50110"/>
    </source>
</evidence>
<dbReference type="FunFam" id="3.40.50.2300:FF:000018">
    <property type="entry name" value="DNA-binding transcriptional regulator NtrC"/>
    <property type="match status" value="1"/>
</dbReference>
<name>A0A0J7XLF6_9SPHN</name>
<dbReference type="PANTHER" id="PTHR32071">
    <property type="entry name" value="TRANSCRIPTIONAL REGULATORY PROTEIN"/>
    <property type="match status" value="1"/>
</dbReference>
<dbReference type="PATRIC" id="fig|1114963.3.peg.4122"/>
<dbReference type="InterPro" id="IPR025944">
    <property type="entry name" value="Sigma_54_int_dom_CS"/>
</dbReference>
<evidence type="ECO:0000256" key="6">
    <source>
        <dbReference type="ARBA" id="ARBA00023163"/>
    </source>
</evidence>
<dbReference type="Proteomes" id="UP000052268">
    <property type="component" value="Unassembled WGS sequence"/>
</dbReference>
<dbReference type="Pfam" id="PF00158">
    <property type="entry name" value="Sigma54_activat"/>
    <property type="match status" value="1"/>
</dbReference>
<keyword evidence="6" id="KW-0804">Transcription</keyword>
<proteinExistence type="predicted"/>
<keyword evidence="4" id="KW-0902">Two-component regulatory system</keyword>
<feature type="domain" description="Sigma-54 factor interaction" evidence="8">
    <location>
        <begin position="147"/>
        <end position="367"/>
    </location>
</feature>
<dbReference type="InterPro" id="IPR002197">
    <property type="entry name" value="HTH_Fis"/>
</dbReference>
<dbReference type="PROSITE" id="PS50110">
    <property type="entry name" value="RESPONSE_REGULATORY"/>
    <property type="match status" value="1"/>
</dbReference>
<dbReference type="GO" id="GO:0043565">
    <property type="term" value="F:sequence-specific DNA binding"/>
    <property type="evidence" value="ECO:0007669"/>
    <property type="project" value="InterPro"/>
</dbReference>
<dbReference type="RefSeq" id="WP_059153099.1">
    <property type="nucleotide sequence ID" value="NZ_KQ130457.1"/>
</dbReference>
<dbReference type="Pfam" id="PF25601">
    <property type="entry name" value="AAA_lid_14"/>
    <property type="match status" value="1"/>
</dbReference>
<dbReference type="Gene3D" id="1.10.10.60">
    <property type="entry name" value="Homeodomain-like"/>
    <property type="match status" value="1"/>
</dbReference>
<dbReference type="InterPro" id="IPR025662">
    <property type="entry name" value="Sigma_54_int_dom_ATP-bd_1"/>
</dbReference>
<dbReference type="InterPro" id="IPR001789">
    <property type="entry name" value="Sig_transdc_resp-reg_receiver"/>
</dbReference>
<gene>
    <name evidence="10" type="ORF">V474_02515</name>
</gene>